<reference evidence="1 2" key="1">
    <citation type="submission" date="2020-07" db="EMBL/GenBank/DDBJ databases">
        <title>MOT database genomes.</title>
        <authorList>
            <person name="Joseph S."/>
            <person name="Aduse-Opoku J."/>
            <person name="Hashim A."/>
            <person name="Wade W."/>
            <person name="Curtis M."/>
        </authorList>
    </citation>
    <scope>NUCLEOTIDE SEQUENCE [LARGE SCALE GENOMIC DNA]</scope>
    <source>
        <strain evidence="1 2">CIP 106318</strain>
    </source>
</reference>
<dbReference type="SUPFAM" id="SSF51182">
    <property type="entry name" value="RmlC-like cupins"/>
    <property type="match status" value="1"/>
</dbReference>
<evidence type="ECO:0000313" key="1">
    <source>
        <dbReference type="EMBL" id="NYS46951.1"/>
    </source>
</evidence>
<evidence type="ECO:0000313" key="2">
    <source>
        <dbReference type="Proteomes" id="UP000531840"/>
    </source>
</evidence>
<dbReference type="EMBL" id="JACBYF010000002">
    <property type="protein sequence ID" value="NYS46951.1"/>
    <property type="molecule type" value="Genomic_DNA"/>
</dbReference>
<sequence length="93" mass="10496">MKKTTLDKNILLGGIVLDNEKCQVVHMNLKAGNQTDDYNNDRDIIIFNVSGKITVSANEEVEMLKEFELLEITKGTMHIITCLEDAQVVVFKL</sequence>
<comment type="caution">
    <text evidence="1">The sequence shown here is derived from an EMBL/GenBank/DDBJ whole genome shotgun (WGS) entry which is preliminary data.</text>
</comment>
<dbReference type="RefSeq" id="WP_179940286.1">
    <property type="nucleotide sequence ID" value="NZ_JACBYF010000002.1"/>
</dbReference>
<name>A0ABX2SYP2_9BACL</name>
<dbReference type="Proteomes" id="UP000531840">
    <property type="component" value="Unassembled WGS sequence"/>
</dbReference>
<protein>
    <recommendedName>
        <fullName evidence="3">Cupin domain-containing protein</fullName>
    </recommendedName>
</protein>
<evidence type="ECO:0008006" key="3">
    <source>
        <dbReference type="Google" id="ProtNLM"/>
    </source>
</evidence>
<proteinExistence type="predicted"/>
<accession>A0ABX2SYP2</accession>
<gene>
    <name evidence="1" type="ORF">HZY85_01920</name>
</gene>
<organism evidence="1 2">
    <name type="scientific">Gemelliphila palaticanis</name>
    <dbReference type="NCBI Taxonomy" id="81950"/>
    <lineage>
        <taxon>Bacteria</taxon>
        <taxon>Bacillati</taxon>
        <taxon>Bacillota</taxon>
        <taxon>Bacilli</taxon>
        <taxon>Bacillales</taxon>
        <taxon>Gemellaceae</taxon>
        <taxon>Gemelliphila</taxon>
    </lineage>
</organism>
<dbReference type="InterPro" id="IPR014710">
    <property type="entry name" value="RmlC-like_jellyroll"/>
</dbReference>
<dbReference type="InterPro" id="IPR011051">
    <property type="entry name" value="RmlC_Cupin_sf"/>
</dbReference>
<keyword evidence="2" id="KW-1185">Reference proteome</keyword>
<dbReference type="Gene3D" id="2.60.120.10">
    <property type="entry name" value="Jelly Rolls"/>
    <property type="match status" value="1"/>
</dbReference>